<keyword evidence="2" id="KW-1185">Reference proteome</keyword>
<sequence length="279" mass="30880">MPLPPMHYVFDTGLKYFPSPSGSLDALVRQQLEFAARDVGILNTPPPVSDSDDLVTEMGEYLTRTAMLWAQLTEQLVHGPHIAQTTIQAHERSKAVSHLSDLAAVAKIDVNIAKLRFAQEVQQTWRPELIMVRRNQALQNAIQPWCEAKFSQMTGGACFATDGHPPHISSRRLLSDKSQMEFPPSINADMSGSDCSSSDDDEQFQSIDMDALRQRGKGVYFCPKGVKCDKGGVDKDGNLVVFDRNSSFACAALQQTPQTLALRHTWLSESSEEKAIRST</sequence>
<accession>A0A9P7NB68</accession>
<dbReference type="OrthoDB" id="4826573at2759"/>
<protein>
    <submittedName>
        <fullName evidence="1">Uncharacterized protein</fullName>
    </submittedName>
</protein>
<dbReference type="AlphaFoldDB" id="A0A9P7NB68"/>
<proteinExistence type="predicted"/>
<dbReference type="EMBL" id="SRPW01001273">
    <property type="protein sequence ID" value="KAG6003577.1"/>
    <property type="molecule type" value="Genomic_DNA"/>
</dbReference>
<reference evidence="1" key="1">
    <citation type="journal article" date="2020" name="bioRxiv">
        <title>Whole genome comparisons of ergot fungi reveals the divergence and evolution of species within the genus Claviceps are the result of varying mechanisms driving genome evolution and host range expansion.</title>
        <authorList>
            <person name="Wyka S.A."/>
            <person name="Mondo S.J."/>
            <person name="Liu M."/>
            <person name="Dettman J."/>
            <person name="Nalam V."/>
            <person name="Broders K.D."/>
        </authorList>
    </citation>
    <scope>NUCLEOTIDE SEQUENCE</scope>
    <source>
        <strain evidence="1">CCC 602</strain>
    </source>
</reference>
<evidence type="ECO:0000313" key="1">
    <source>
        <dbReference type="EMBL" id="KAG6003577.1"/>
    </source>
</evidence>
<comment type="caution">
    <text evidence="1">The sequence shown here is derived from an EMBL/GenBank/DDBJ whole genome shotgun (WGS) entry which is preliminary data.</text>
</comment>
<gene>
    <name evidence="1" type="ORF">E4U43_000901</name>
</gene>
<organism evidence="1 2">
    <name type="scientific">Claviceps pusilla</name>
    <dbReference type="NCBI Taxonomy" id="123648"/>
    <lineage>
        <taxon>Eukaryota</taxon>
        <taxon>Fungi</taxon>
        <taxon>Dikarya</taxon>
        <taxon>Ascomycota</taxon>
        <taxon>Pezizomycotina</taxon>
        <taxon>Sordariomycetes</taxon>
        <taxon>Hypocreomycetidae</taxon>
        <taxon>Hypocreales</taxon>
        <taxon>Clavicipitaceae</taxon>
        <taxon>Claviceps</taxon>
    </lineage>
</organism>
<evidence type="ECO:0000313" key="2">
    <source>
        <dbReference type="Proteomes" id="UP000748025"/>
    </source>
</evidence>
<dbReference type="Proteomes" id="UP000748025">
    <property type="component" value="Unassembled WGS sequence"/>
</dbReference>
<name>A0A9P7NB68_9HYPO</name>